<dbReference type="SFLD" id="SFLDF00299">
    <property type="entry name" value="anaerobic_ribonucleoside-triph"/>
    <property type="match status" value="1"/>
</dbReference>
<evidence type="ECO:0000313" key="8">
    <source>
        <dbReference type="Proteomes" id="UP001500013"/>
    </source>
</evidence>
<keyword evidence="4" id="KW-0479">Metal-binding</keyword>
<dbReference type="PANTHER" id="PTHR30352:SF2">
    <property type="entry name" value="ANAEROBIC RIBONUCLEOSIDE-TRIPHOSPHATE REDUCTASE-ACTIVATING PROTEIN"/>
    <property type="match status" value="1"/>
</dbReference>
<comment type="caution">
    <text evidence="7">The sequence shown here is derived from an EMBL/GenBank/DDBJ whole genome shotgun (WGS) entry which is preliminary data.</text>
</comment>
<dbReference type="Pfam" id="PF13353">
    <property type="entry name" value="Fer4_12"/>
    <property type="match status" value="1"/>
</dbReference>
<dbReference type="SFLD" id="SFLDG01066">
    <property type="entry name" value="organic_radical-activating_enz"/>
    <property type="match status" value="1"/>
</dbReference>
<keyword evidence="3" id="KW-0949">S-adenosyl-L-methionine</keyword>
<evidence type="ECO:0000256" key="2">
    <source>
        <dbReference type="ARBA" id="ARBA00022485"/>
    </source>
</evidence>
<keyword evidence="8" id="KW-1185">Reference proteome</keyword>
<evidence type="ECO:0000313" key="7">
    <source>
        <dbReference type="EMBL" id="GAA1980062.1"/>
    </source>
</evidence>
<evidence type="ECO:0000256" key="4">
    <source>
        <dbReference type="ARBA" id="ARBA00022723"/>
    </source>
</evidence>
<dbReference type="Proteomes" id="UP001500013">
    <property type="component" value="Unassembled WGS sequence"/>
</dbReference>
<dbReference type="InterPro" id="IPR058240">
    <property type="entry name" value="rSAM_sf"/>
</dbReference>
<dbReference type="EMBL" id="BAAAPU010000007">
    <property type="protein sequence ID" value="GAA1980062.1"/>
    <property type="molecule type" value="Genomic_DNA"/>
</dbReference>
<evidence type="ECO:0000256" key="1">
    <source>
        <dbReference type="ARBA" id="ARBA00001966"/>
    </source>
</evidence>
<dbReference type="SFLD" id="SFLDG01063">
    <property type="entry name" value="activating_enzymes__group_1"/>
    <property type="match status" value="1"/>
</dbReference>
<evidence type="ECO:0000256" key="3">
    <source>
        <dbReference type="ARBA" id="ARBA00022691"/>
    </source>
</evidence>
<accession>A0ABN2S461</accession>
<dbReference type="PANTHER" id="PTHR30352">
    <property type="entry name" value="PYRUVATE FORMATE-LYASE-ACTIVATING ENZYME"/>
    <property type="match status" value="1"/>
</dbReference>
<comment type="cofactor">
    <cofactor evidence="1">
        <name>[4Fe-4S] cluster</name>
        <dbReference type="ChEBI" id="CHEBI:49883"/>
    </cofactor>
</comment>
<keyword evidence="6" id="KW-0411">Iron-sulfur</keyword>
<keyword evidence="5" id="KW-0408">Iron</keyword>
<keyword evidence="2" id="KW-0004">4Fe-4S</keyword>
<dbReference type="SFLD" id="SFLDS00029">
    <property type="entry name" value="Radical_SAM"/>
    <property type="match status" value="1"/>
</dbReference>
<name>A0ABN2S461_9MICO</name>
<evidence type="ECO:0000256" key="5">
    <source>
        <dbReference type="ARBA" id="ARBA00023004"/>
    </source>
</evidence>
<dbReference type="Gene3D" id="3.20.20.70">
    <property type="entry name" value="Aldolase class I"/>
    <property type="match status" value="1"/>
</dbReference>
<dbReference type="InterPro" id="IPR007197">
    <property type="entry name" value="rSAM"/>
</dbReference>
<dbReference type="InterPro" id="IPR034457">
    <property type="entry name" value="Organic_radical-activating"/>
</dbReference>
<dbReference type="InterPro" id="IPR013785">
    <property type="entry name" value="Aldolase_TIM"/>
</dbReference>
<evidence type="ECO:0000256" key="6">
    <source>
        <dbReference type="ARBA" id="ARBA00023014"/>
    </source>
</evidence>
<organism evidence="7 8">
    <name type="scientific">Terrabacter lapilli</name>
    <dbReference type="NCBI Taxonomy" id="436231"/>
    <lineage>
        <taxon>Bacteria</taxon>
        <taxon>Bacillati</taxon>
        <taxon>Actinomycetota</taxon>
        <taxon>Actinomycetes</taxon>
        <taxon>Micrococcales</taxon>
        <taxon>Intrasporangiaceae</taxon>
        <taxon>Terrabacter</taxon>
    </lineage>
</organism>
<dbReference type="SUPFAM" id="SSF102114">
    <property type="entry name" value="Radical SAM enzymes"/>
    <property type="match status" value="1"/>
</dbReference>
<dbReference type="InterPro" id="IPR012837">
    <property type="entry name" value="NrdG"/>
</dbReference>
<protein>
    <submittedName>
        <fullName evidence="7">4Fe-4S single cluster domain-containing protein</fullName>
    </submittedName>
</protein>
<sequence>MTTDSALPLRIAAISPLTEVEGPGKRFAVWAQGCSIRCDGCFNPHLWGAAGGRPTGPDELAQQALASGAEGVTLLGGEPFDQADGFATFARTVRDGGLSVMTFTGHYLEDLRGPDAPPSFAALLAATDLLVDGPYLADQLDHARPWVGSRNQRFHFLTDRYLHLRSRLPGLADRLEVRVSPTGEVSINGWADVAALDELLQDSTPAVGRGSVR</sequence>
<gene>
    <name evidence="7" type="ORF">GCM10009817_20930</name>
</gene>
<proteinExistence type="predicted"/>
<reference evidence="7 8" key="1">
    <citation type="journal article" date="2019" name="Int. J. Syst. Evol. Microbiol.">
        <title>The Global Catalogue of Microorganisms (GCM) 10K type strain sequencing project: providing services to taxonomists for standard genome sequencing and annotation.</title>
        <authorList>
            <consortium name="The Broad Institute Genomics Platform"/>
            <consortium name="The Broad Institute Genome Sequencing Center for Infectious Disease"/>
            <person name="Wu L."/>
            <person name="Ma J."/>
        </authorList>
    </citation>
    <scope>NUCLEOTIDE SEQUENCE [LARGE SCALE GENOMIC DNA]</scope>
    <source>
        <strain evidence="7 8">JCM 15628</strain>
    </source>
</reference>